<organism evidence="2 3">
    <name type="scientific">Dacryopinax primogenitus (strain DJM 731)</name>
    <name type="common">Brown rot fungus</name>
    <dbReference type="NCBI Taxonomy" id="1858805"/>
    <lineage>
        <taxon>Eukaryota</taxon>
        <taxon>Fungi</taxon>
        <taxon>Dikarya</taxon>
        <taxon>Basidiomycota</taxon>
        <taxon>Agaricomycotina</taxon>
        <taxon>Dacrymycetes</taxon>
        <taxon>Dacrymycetales</taxon>
        <taxon>Dacrymycetaceae</taxon>
        <taxon>Dacryopinax</taxon>
    </lineage>
</organism>
<reference evidence="2 3" key="1">
    <citation type="journal article" date="2012" name="Science">
        <title>The Paleozoic origin of enzymatic lignin decomposition reconstructed from 31 fungal genomes.</title>
        <authorList>
            <person name="Floudas D."/>
            <person name="Binder M."/>
            <person name="Riley R."/>
            <person name="Barry K."/>
            <person name="Blanchette R.A."/>
            <person name="Henrissat B."/>
            <person name="Martinez A.T."/>
            <person name="Otillar R."/>
            <person name="Spatafora J.W."/>
            <person name="Yadav J.S."/>
            <person name="Aerts A."/>
            <person name="Benoit I."/>
            <person name="Boyd A."/>
            <person name="Carlson A."/>
            <person name="Copeland A."/>
            <person name="Coutinho P.M."/>
            <person name="de Vries R.P."/>
            <person name="Ferreira P."/>
            <person name="Findley K."/>
            <person name="Foster B."/>
            <person name="Gaskell J."/>
            <person name="Glotzer D."/>
            <person name="Gorecki P."/>
            <person name="Heitman J."/>
            <person name="Hesse C."/>
            <person name="Hori C."/>
            <person name="Igarashi K."/>
            <person name="Jurgens J.A."/>
            <person name="Kallen N."/>
            <person name="Kersten P."/>
            <person name="Kohler A."/>
            <person name="Kuees U."/>
            <person name="Kumar T.K.A."/>
            <person name="Kuo A."/>
            <person name="LaButti K."/>
            <person name="Larrondo L.F."/>
            <person name="Lindquist E."/>
            <person name="Ling A."/>
            <person name="Lombard V."/>
            <person name="Lucas S."/>
            <person name="Lundell T."/>
            <person name="Martin R."/>
            <person name="McLaughlin D.J."/>
            <person name="Morgenstern I."/>
            <person name="Morin E."/>
            <person name="Murat C."/>
            <person name="Nagy L.G."/>
            <person name="Nolan M."/>
            <person name="Ohm R.A."/>
            <person name="Patyshakuliyeva A."/>
            <person name="Rokas A."/>
            <person name="Ruiz-Duenas F.J."/>
            <person name="Sabat G."/>
            <person name="Salamov A."/>
            <person name="Samejima M."/>
            <person name="Schmutz J."/>
            <person name="Slot J.C."/>
            <person name="St John F."/>
            <person name="Stenlid J."/>
            <person name="Sun H."/>
            <person name="Sun S."/>
            <person name="Syed K."/>
            <person name="Tsang A."/>
            <person name="Wiebenga A."/>
            <person name="Young D."/>
            <person name="Pisabarro A."/>
            <person name="Eastwood D.C."/>
            <person name="Martin F."/>
            <person name="Cullen D."/>
            <person name="Grigoriev I.V."/>
            <person name="Hibbett D.S."/>
        </authorList>
    </citation>
    <scope>NUCLEOTIDE SEQUENCE [LARGE SCALE GENOMIC DNA]</scope>
    <source>
        <strain evidence="2 3">DJM-731 SS1</strain>
    </source>
</reference>
<evidence type="ECO:0000313" key="2">
    <source>
        <dbReference type="EMBL" id="EJU03293.1"/>
    </source>
</evidence>
<dbReference type="AlphaFoldDB" id="M5GEI7"/>
<gene>
    <name evidence="2" type="ORF">DACRYDRAFT_99588</name>
</gene>
<dbReference type="OMA" id="YCRELAC"/>
<dbReference type="RefSeq" id="XP_040630187.1">
    <property type="nucleotide sequence ID" value="XM_040777605.1"/>
</dbReference>
<keyword evidence="3" id="KW-1185">Reference proteome</keyword>
<dbReference type="Proteomes" id="UP000030653">
    <property type="component" value="Unassembled WGS sequence"/>
</dbReference>
<name>M5GEI7_DACPD</name>
<evidence type="ECO:0000313" key="3">
    <source>
        <dbReference type="Proteomes" id="UP000030653"/>
    </source>
</evidence>
<proteinExistence type="predicted"/>
<dbReference type="HOGENOM" id="CLU_048760_0_0_1"/>
<sequence>MDPISILGSLYSISTIILNFIASHAELSESVTTLRPTIQRISTIVLQLQNQGVHHKWEGSVVEAFRGLAEALAKTREHLVQLEGGLEAGKRKGAAALGQGGGKVMIKKVVNFLRPADVVKTLQKDERQLTNQLVLVLFAITAQSFFDKKDTSGRGEAGVRAMEEDVVLSGVGNQEIREFWRNYVGAKVVCVPASAFIVSLKTWYASGLPESTCQHLLLRLDEYAVGGITPSSLEGLAGDQSLREVIDGFKRLNEEKMSLDIKKPLPAPSDRSPRRAIGSPLPPYSEYPDMPLIVWVDDNPQNNTLEVRFARSLGITVVELTSTALAKAWFEANEEYIRMNDTPARIRVISDNARYESSVPLPVPAGWAEQRNSTGNLQYLNLSAGEQILRYLRGRQYRMPVLVYCGYSIPSTDYVLRYEAAGSTNASTVVKNYCRELACGNTEDGKWKKFRAE</sequence>
<dbReference type="GeneID" id="63692667"/>
<dbReference type="EMBL" id="JH795860">
    <property type="protein sequence ID" value="EJU03293.1"/>
    <property type="molecule type" value="Genomic_DNA"/>
</dbReference>
<dbReference type="OrthoDB" id="3254241at2759"/>
<protein>
    <recommendedName>
        <fullName evidence="4">Fungal N-terminal domain-containing protein</fullName>
    </recommendedName>
</protein>
<accession>M5GEI7</accession>
<dbReference type="STRING" id="1858805.M5GEI7"/>
<feature type="region of interest" description="Disordered" evidence="1">
    <location>
        <begin position="260"/>
        <end position="283"/>
    </location>
</feature>
<evidence type="ECO:0000256" key="1">
    <source>
        <dbReference type="SAM" id="MobiDB-lite"/>
    </source>
</evidence>
<evidence type="ECO:0008006" key="4">
    <source>
        <dbReference type="Google" id="ProtNLM"/>
    </source>
</evidence>